<evidence type="ECO:0000256" key="1">
    <source>
        <dbReference type="ARBA" id="ARBA00006046"/>
    </source>
</evidence>
<gene>
    <name evidence="2" type="ordered locus">Dole_2352</name>
</gene>
<keyword evidence="3" id="KW-1185">Reference proteome</keyword>
<organism evidence="2 3">
    <name type="scientific">Desulfosudis oleivorans (strain DSM 6200 / JCM 39069 / Hxd3)</name>
    <name type="common">Desulfococcus oleovorans</name>
    <dbReference type="NCBI Taxonomy" id="96561"/>
    <lineage>
        <taxon>Bacteria</taxon>
        <taxon>Pseudomonadati</taxon>
        <taxon>Thermodesulfobacteriota</taxon>
        <taxon>Desulfobacteria</taxon>
        <taxon>Desulfobacterales</taxon>
        <taxon>Desulfosudaceae</taxon>
        <taxon>Desulfosudis</taxon>
    </lineage>
</organism>
<dbReference type="PANTHER" id="PTHR43734:SF1">
    <property type="entry name" value="PHYTOENE DESATURASE"/>
    <property type="match status" value="1"/>
</dbReference>
<dbReference type="Proteomes" id="UP000008561">
    <property type="component" value="Chromosome"/>
</dbReference>
<dbReference type="KEGG" id="dol:Dole_2352"/>
<reference evidence="2 3" key="1">
    <citation type="submission" date="2007-10" db="EMBL/GenBank/DDBJ databases">
        <title>Complete sequence of Desulfococcus oleovorans Hxd3.</title>
        <authorList>
            <consortium name="US DOE Joint Genome Institute"/>
            <person name="Copeland A."/>
            <person name="Lucas S."/>
            <person name="Lapidus A."/>
            <person name="Barry K."/>
            <person name="Glavina del Rio T."/>
            <person name="Dalin E."/>
            <person name="Tice H."/>
            <person name="Pitluck S."/>
            <person name="Kiss H."/>
            <person name="Brettin T."/>
            <person name="Bruce D."/>
            <person name="Detter J.C."/>
            <person name="Han C."/>
            <person name="Schmutz J."/>
            <person name="Larimer F."/>
            <person name="Land M."/>
            <person name="Hauser L."/>
            <person name="Kyrpides N."/>
            <person name="Kim E."/>
            <person name="Wawrik B."/>
            <person name="Richardson P."/>
        </authorList>
    </citation>
    <scope>NUCLEOTIDE SEQUENCE [LARGE SCALE GENOMIC DNA]</scope>
    <source>
        <strain evidence="3">DSM 6200 / JCM 39069 / Hxd3</strain>
    </source>
</reference>
<dbReference type="PANTHER" id="PTHR43734">
    <property type="entry name" value="PHYTOENE DESATURASE"/>
    <property type="match status" value="1"/>
</dbReference>
<proteinExistence type="inferred from homology"/>
<dbReference type="Gene3D" id="3.90.660.50">
    <property type="match status" value="1"/>
</dbReference>
<dbReference type="STRING" id="96561.Dole_2352"/>
<dbReference type="OrthoDB" id="9786429at2"/>
<dbReference type="Pfam" id="PF13450">
    <property type="entry name" value="NAD_binding_8"/>
    <property type="match status" value="1"/>
</dbReference>
<dbReference type="EMBL" id="CP000859">
    <property type="protein sequence ID" value="ABW68156.1"/>
    <property type="molecule type" value="Genomic_DNA"/>
</dbReference>
<protein>
    <submittedName>
        <fullName evidence="2">FAD dependent oxidoreductase</fullName>
    </submittedName>
</protein>
<dbReference type="eggNOG" id="COG1233">
    <property type="taxonomic scope" value="Bacteria"/>
</dbReference>
<name>A8ZVG9_DESOH</name>
<accession>A8ZVG9</accession>
<dbReference type="SUPFAM" id="SSF51905">
    <property type="entry name" value="FAD/NAD(P)-binding domain"/>
    <property type="match status" value="1"/>
</dbReference>
<sequence>MIQCPAEAKASWDVVVIGTGMGGSAAGAICALNGLKTLIVDKNPAPGGACSCYEKQGFRLDTGTHLFIRCNRGPFGDLTKRLGMGLPIEFRRTRYLTHVKGMNVDARIPAGRFGMVMVLPLLIWQLKIHPRYHGPILRLFYDIARMKPRQVEALDKVPIEAFLLRYTENPEVRAMMGILLGLFFVLPAWEASAGESIWNLQKMFVENCLGYPKGGAITIPKTFLAGAERHGAEVRLKCGVEKIEIQHNQVKAVVLDNGEQVTTRSVISTTALRDTVFRLAGGDLFPPGYVAGVKKIKQAWTAVQAKIAVKKRLIHAGSMVGCVPLRFKIEDRVVREAMARVENGIQGDTIPIYAPVPTNYDPDLAPEGCHIITAAAVAPTLDVPLADNEQVWINGLMNALHQMVPGLKENTLFADTWTVADLAGWIGKSSGSVITTAQTVDQVGPGRPDHRTPVEGLYIAGDCAGPARGVGTELACQSGMDCGDLVSSDLRRGEG</sequence>
<dbReference type="Gene3D" id="3.50.50.60">
    <property type="entry name" value="FAD/NAD(P)-binding domain"/>
    <property type="match status" value="1"/>
</dbReference>
<dbReference type="InterPro" id="IPR036188">
    <property type="entry name" value="FAD/NAD-bd_sf"/>
</dbReference>
<dbReference type="AlphaFoldDB" id="A8ZVG9"/>
<dbReference type="RefSeq" id="WP_012175768.1">
    <property type="nucleotide sequence ID" value="NC_009943.1"/>
</dbReference>
<evidence type="ECO:0000313" key="3">
    <source>
        <dbReference type="Proteomes" id="UP000008561"/>
    </source>
</evidence>
<dbReference type="HOGENOM" id="CLU_483770_0_0_7"/>
<comment type="similarity">
    <text evidence="1">Belongs to the carotenoid/retinoid oxidoreductase family.</text>
</comment>
<evidence type="ECO:0000313" key="2">
    <source>
        <dbReference type="EMBL" id="ABW68156.1"/>
    </source>
</evidence>